<accession>A0ABY8VKQ9</accession>
<dbReference type="NCBIfam" id="TIGR00686">
    <property type="entry name" value="phnA"/>
    <property type="match status" value="1"/>
</dbReference>
<dbReference type="PANTHER" id="PTHR30305:SF3">
    <property type="entry name" value="PROTEIN YJDM"/>
    <property type="match status" value="1"/>
</dbReference>
<proteinExistence type="inferred from homology"/>
<dbReference type="RefSeq" id="WP_284874747.1">
    <property type="nucleotide sequence ID" value="NZ_CP126970.1"/>
</dbReference>
<gene>
    <name evidence="4" type="ORF">QP029_13395</name>
</gene>
<protein>
    <submittedName>
        <fullName evidence="4">Zinc ribbon domain-containing protein YjdM</fullName>
    </submittedName>
</protein>
<reference evidence="4 5" key="1">
    <citation type="submission" date="2023-05" db="EMBL/GenBank/DDBJ databases">
        <title>Corynebacterium suedekumii sp. nov. and Corynebacterium breve sp. nov. isolated from raw cow's milk.</title>
        <authorList>
            <person name="Baer M.K."/>
            <person name="Mehl L."/>
            <person name="Hellmuth R."/>
            <person name="Marke G."/>
            <person name="Lipski A."/>
        </authorList>
    </citation>
    <scope>NUCLEOTIDE SEQUENCE [LARGE SCALE GENOMIC DNA]</scope>
    <source>
        <strain evidence="4 5">LM112</strain>
    </source>
</reference>
<keyword evidence="5" id="KW-1185">Reference proteome</keyword>
<dbReference type="Pfam" id="PF03831">
    <property type="entry name" value="YjdM"/>
    <property type="match status" value="1"/>
</dbReference>
<dbReference type="Pfam" id="PF08274">
    <property type="entry name" value="Zn_Ribbon_YjdM"/>
    <property type="match status" value="1"/>
</dbReference>
<sequence length="121" mass="13202">MSTDHSENPDLPPCPECGGEYTYEMAPFLVCPECGHEWTRAVPDEAETAREVKDAVGNVLVDGDTVTVIKTLKVKGSAQPIKTGTKVRNIRLIDTTDDHDIDCRIDGFGPMKLKSSVVKKA</sequence>
<dbReference type="Gene3D" id="2.30.30.40">
    <property type="entry name" value="SH3 Domains"/>
    <property type="match status" value="1"/>
</dbReference>
<evidence type="ECO:0000259" key="2">
    <source>
        <dbReference type="Pfam" id="PF03831"/>
    </source>
</evidence>
<feature type="domain" description="Protein YjdM N-terminal" evidence="3">
    <location>
        <begin position="11"/>
        <end position="39"/>
    </location>
</feature>
<dbReference type="InterPro" id="IPR013987">
    <property type="entry name" value="YjdM_N"/>
</dbReference>
<dbReference type="SUPFAM" id="SSF82057">
    <property type="entry name" value="Prokaryotic SH3-related domain"/>
    <property type="match status" value="1"/>
</dbReference>
<dbReference type="Proteomes" id="UP001238805">
    <property type="component" value="Chromosome"/>
</dbReference>
<dbReference type="Gene3D" id="2.20.25.10">
    <property type="match status" value="1"/>
</dbReference>
<feature type="domain" description="Protein YjdM C-terminal" evidence="2">
    <location>
        <begin position="52"/>
        <end position="121"/>
    </location>
</feature>
<dbReference type="InterPro" id="IPR013988">
    <property type="entry name" value="YjdM_C"/>
</dbReference>
<dbReference type="EMBL" id="CP126970">
    <property type="protein sequence ID" value="WIM70154.1"/>
    <property type="molecule type" value="Genomic_DNA"/>
</dbReference>
<evidence type="ECO:0000313" key="4">
    <source>
        <dbReference type="EMBL" id="WIM70154.1"/>
    </source>
</evidence>
<evidence type="ECO:0000256" key="1">
    <source>
        <dbReference type="ARBA" id="ARBA00009248"/>
    </source>
</evidence>
<organism evidence="4 5">
    <name type="scientific">Corynebacterium suedekumii</name>
    <dbReference type="NCBI Taxonomy" id="3049801"/>
    <lineage>
        <taxon>Bacteria</taxon>
        <taxon>Bacillati</taxon>
        <taxon>Actinomycetota</taxon>
        <taxon>Actinomycetes</taxon>
        <taxon>Mycobacteriales</taxon>
        <taxon>Corynebacteriaceae</taxon>
        <taxon>Corynebacterium</taxon>
    </lineage>
</organism>
<dbReference type="SUPFAM" id="SSF57783">
    <property type="entry name" value="Zinc beta-ribbon"/>
    <property type="match status" value="1"/>
</dbReference>
<dbReference type="InterPro" id="IPR004624">
    <property type="entry name" value="YjdM"/>
</dbReference>
<name>A0ABY8VKQ9_9CORY</name>
<comment type="similarity">
    <text evidence="1">Belongs to the YjdM family.</text>
</comment>
<dbReference type="PANTHER" id="PTHR30305">
    <property type="entry name" value="PROTEIN YJDM-RELATED"/>
    <property type="match status" value="1"/>
</dbReference>
<evidence type="ECO:0000313" key="5">
    <source>
        <dbReference type="Proteomes" id="UP001238805"/>
    </source>
</evidence>
<evidence type="ECO:0000259" key="3">
    <source>
        <dbReference type="Pfam" id="PF08274"/>
    </source>
</evidence>